<feature type="compositionally biased region" description="Polar residues" evidence="5">
    <location>
        <begin position="547"/>
        <end position="564"/>
    </location>
</feature>
<organism evidence="7 8">
    <name type="scientific">Potamilus streckersoni</name>
    <dbReference type="NCBI Taxonomy" id="2493646"/>
    <lineage>
        <taxon>Eukaryota</taxon>
        <taxon>Metazoa</taxon>
        <taxon>Spiralia</taxon>
        <taxon>Lophotrochozoa</taxon>
        <taxon>Mollusca</taxon>
        <taxon>Bivalvia</taxon>
        <taxon>Autobranchia</taxon>
        <taxon>Heteroconchia</taxon>
        <taxon>Palaeoheterodonta</taxon>
        <taxon>Unionida</taxon>
        <taxon>Unionoidea</taxon>
        <taxon>Unionidae</taxon>
        <taxon>Ambleminae</taxon>
        <taxon>Lampsilini</taxon>
        <taxon>Potamilus</taxon>
    </lineage>
</organism>
<dbReference type="Pfam" id="PF00335">
    <property type="entry name" value="Tetraspanin"/>
    <property type="match status" value="1"/>
</dbReference>
<reference evidence="7" key="1">
    <citation type="journal article" date="2021" name="Genome Biol. Evol.">
        <title>A High-Quality Reference Genome for a Parasitic Bivalve with Doubly Uniparental Inheritance (Bivalvia: Unionida).</title>
        <authorList>
            <person name="Smith C.H."/>
        </authorList>
    </citation>
    <scope>NUCLEOTIDE SEQUENCE</scope>
    <source>
        <strain evidence="7">CHS0354</strain>
    </source>
</reference>
<dbReference type="CDD" id="cd03156">
    <property type="entry name" value="uroplakin_I_like_LEL"/>
    <property type="match status" value="1"/>
</dbReference>
<dbReference type="PANTHER" id="PTHR19282">
    <property type="entry name" value="TETRASPANIN"/>
    <property type="match status" value="1"/>
</dbReference>
<comment type="caution">
    <text evidence="7">The sequence shown here is derived from an EMBL/GenBank/DDBJ whole genome shotgun (WGS) entry which is preliminary data.</text>
</comment>
<gene>
    <name evidence="7" type="ORF">CHS0354_042474</name>
</gene>
<feature type="transmembrane region" description="Helical" evidence="6">
    <location>
        <begin position="252"/>
        <end position="277"/>
    </location>
</feature>
<evidence type="ECO:0000313" key="8">
    <source>
        <dbReference type="Proteomes" id="UP001195483"/>
    </source>
</evidence>
<keyword evidence="3 6" id="KW-1133">Transmembrane helix</keyword>
<evidence type="ECO:0000313" key="7">
    <source>
        <dbReference type="EMBL" id="KAK3587689.1"/>
    </source>
</evidence>
<evidence type="ECO:0000256" key="2">
    <source>
        <dbReference type="ARBA" id="ARBA00022692"/>
    </source>
</evidence>
<evidence type="ECO:0000256" key="6">
    <source>
        <dbReference type="SAM" id="Phobius"/>
    </source>
</evidence>
<evidence type="ECO:0008006" key="9">
    <source>
        <dbReference type="Google" id="ProtNLM"/>
    </source>
</evidence>
<accession>A0AAE0S9Q0</accession>
<protein>
    <recommendedName>
        <fullName evidence="9">Tetraspanin</fullName>
    </recommendedName>
</protein>
<feature type="transmembrane region" description="Helical" evidence="6">
    <location>
        <begin position="12"/>
        <end position="36"/>
    </location>
</feature>
<sequence length="564" mass="62482">MRKLARIAGIGRLIVVLLNIIFLAAGFGFFISGVVIRFGSGSYKTELKPIEDSIETSLMKSGFGSKDINVDLGPILQPVALILIGFGVLIIVMCFLGCCGSCHKIHSLLIVYAVAVIILLLEEITLLIILFGVPSLIQNPLRNILKADVRSNYKGFNGTDNLSMTWNVVMQKSKCCGVDSYTDFTGATGWVVNYSYVGSGYILKTPLACCRTLPSGTDFSCADNKTATDTNNYMNTGCFKVVWAILFGNVGLYAGVFAALAVIQIALVLFAFTVFCWERSNKIDPAMEETEKVDASMEETEKGDIAKEKNEKVDIAMEETDEVDISMGETDKVCIAKKKSDKVDITKDETENIVISMEKNNNVDMAKEKTEKVNISMEKTCKVDIAKEKSDKIDIAKDEIEKADISMKKTYKVDIAKEESEKVDITIKETGKVDISMEKNEKVKECGGKVEIAKWETEKIEIAREETEKVDIAREETEKVDIDLAETDKVDMAKRESDEVEIANDETEKVDKINIALEETNKVDIAMEETDVETEQEELLNTENNLVGSTQKLTSDSPSQLELL</sequence>
<evidence type="ECO:0000256" key="4">
    <source>
        <dbReference type="ARBA" id="ARBA00023136"/>
    </source>
</evidence>
<proteinExistence type="predicted"/>
<dbReference type="PANTHER" id="PTHR19282:SF551">
    <property type="entry name" value="RE08073P-RELATED"/>
    <property type="match status" value="1"/>
</dbReference>
<dbReference type="InterPro" id="IPR018499">
    <property type="entry name" value="Tetraspanin/Peripherin"/>
</dbReference>
<dbReference type="InterPro" id="IPR008952">
    <property type="entry name" value="Tetraspanin_EC2_sf"/>
</dbReference>
<keyword evidence="2 6" id="KW-0812">Transmembrane</keyword>
<comment type="subcellular location">
    <subcellularLocation>
        <location evidence="1">Membrane</location>
        <topology evidence="1">Multi-pass membrane protein</topology>
    </subcellularLocation>
</comment>
<evidence type="ECO:0000256" key="5">
    <source>
        <dbReference type="SAM" id="MobiDB-lite"/>
    </source>
</evidence>
<dbReference type="AlphaFoldDB" id="A0AAE0S9Q0"/>
<feature type="transmembrane region" description="Helical" evidence="6">
    <location>
        <begin position="75"/>
        <end position="96"/>
    </location>
</feature>
<dbReference type="EMBL" id="JAEAOA010002355">
    <property type="protein sequence ID" value="KAK3587689.1"/>
    <property type="molecule type" value="Genomic_DNA"/>
</dbReference>
<reference evidence="7" key="3">
    <citation type="submission" date="2023-05" db="EMBL/GenBank/DDBJ databases">
        <authorList>
            <person name="Smith C.H."/>
        </authorList>
    </citation>
    <scope>NUCLEOTIDE SEQUENCE</scope>
    <source>
        <strain evidence="7">CHS0354</strain>
        <tissue evidence="7">Mantle</tissue>
    </source>
</reference>
<dbReference type="Gene3D" id="1.10.1450.10">
    <property type="entry name" value="Tetraspanin"/>
    <property type="match status" value="1"/>
</dbReference>
<evidence type="ECO:0000256" key="1">
    <source>
        <dbReference type="ARBA" id="ARBA00004141"/>
    </source>
</evidence>
<reference evidence="7" key="2">
    <citation type="journal article" date="2021" name="Genome Biol. Evol.">
        <title>Developing a high-quality reference genome for a parasitic bivalve with doubly uniparental inheritance (Bivalvia: Unionida).</title>
        <authorList>
            <person name="Smith C.H."/>
        </authorList>
    </citation>
    <scope>NUCLEOTIDE SEQUENCE</scope>
    <source>
        <strain evidence="7">CHS0354</strain>
        <tissue evidence="7">Mantle</tissue>
    </source>
</reference>
<dbReference type="SUPFAM" id="SSF48652">
    <property type="entry name" value="Tetraspanin"/>
    <property type="match status" value="1"/>
</dbReference>
<keyword evidence="4 6" id="KW-0472">Membrane</keyword>
<name>A0AAE0S9Q0_9BIVA</name>
<dbReference type="GO" id="GO:0005886">
    <property type="term" value="C:plasma membrane"/>
    <property type="evidence" value="ECO:0007669"/>
    <property type="project" value="TreeGrafter"/>
</dbReference>
<dbReference type="Proteomes" id="UP001195483">
    <property type="component" value="Unassembled WGS sequence"/>
</dbReference>
<feature type="region of interest" description="Disordered" evidence="5">
    <location>
        <begin position="544"/>
        <end position="564"/>
    </location>
</feature>
<keyword evidence="8" id="KW-1185">Reference proteome</keyword>
<feature type="transmembrane region" description="Helical" evidence="6">
    <location>
        <begin position="108"/>
        <end position="133"/>
    </location>
</feature>
<evidence type="ECO:0000256" key="3">
    <source>
        <dbReference type="ARBA" id="ARBA00022989"/>
    </source>
</evidence>